<protein>
    <recommendedName>
        <fullName evidence="4">Reverse transcriptase zinc-binding domain-containing protein</fullName>
    </recommendedName>
</protein>
<feature type="non-terminal residue" evidence="2">
    <location>
        <position position="1"/>
    </location>
</feature>
<sequence>QKIGIQVPQTCVFCVLGDEHFDNLFFGCPYTKNIWQRLLNWLGCPRQIRTWQEELKWVTTCATQKKGIGTIVSSVFGMMVYLIWRDINKIRFQSGNSSSDRLCREIASHIHIKG</sequence>
<keyword evidence="1" id="KW-0472">Membrane</keyword>
<dbReference type="AlphaFoldDB" id="A0A1J6JBJ2"/>
<gene>
    <name evidence="2" type="ORF">A4A49_63179</name>
</gene>
<evidence type="ECO:0000313" key="3">
    <source>
        <dbReference type="Proteomes" id="UP000187609"/>
    </source>
</evidence>
<accession>A0A1J6JBJ2</accession>
<keyword evidence="3" id="KW-1185">Reference proteome</keyword>
<evidence type="ECO:0000256" key="1">
    <source>
        <dbReference type="SAM" id="Phobius"/>
    </source>
</evidence>
<dbReference type="EMBL" id="MJEQ01037183">
    <property type="protein sequence ID" value="OIT08203.1"/>
    <property type="molecule type" value="Genomic_DNA"/>
</dbReference>
<dbReference type="SMR" id="A0A1J6JBJ2"/>
<dbReference type="Gramene" id="OIT08203">
    <property type="protein sequence ID" value="OIT08203"/>
    <property type="gene ID" value="A4A49_63179"/>
</dbReference>
<dbReference type="Proteomes" id="UP000187609">
    <property type="component" value="Unassembled WGS sequence"/>
</dbReference>
<comment type="caution">
    <text evidence="2">The sequence shown here is derived from an EMBL/GenBank/DDBJ whole genome shotgun (WGS) entry which is preliminary data.</text>
</comment>
<feature type="transmembrane region" description="Helical" evidence="1">
    <location>
        <begin position="67"/>
        <end position="84"/>
    </location>
</feature>
<evidence type="ECO:0008006" key="4">
    <source>
        <dbReference type="Google" id="ProtNLM"/>
    </source>
</evidence>
<name>A0A1J6JBJ2_NICAT</name>
<keyword evidence="1" id="KW-1133">Transmembrane helix</keyword>
<feature type="non-terminal residue" evidence="2">
    <location>
        <position position="114"/>
    </location>
</feature>
<evidence type="ECO:0000313" key="2">
    <source>
        <dbReference type="EMBL" id="OIT08203.1"/>
    </source>
</evidence>
<proteinExistence type="predicted"/>
<keyword evidence="1" id="KW-0812">Transmembrane</keyword>
<organism evidence="2 3">
    <name type="scientific">Nicotiana attenuata</name>
    <name type="common">Coyote tobacco</name>
    <dbReference type="NCBI Taxonomy" id="49451"/>
    <lineage>
        <taxon>Eukaryota</taxon>
        <taxon>Viridiplantae</taxon>
        <taxon>Streptophyta</taxon>
        <taxon>Embryophyta</taxon>
        <taxon>Tracheophyta</taxon>
        <taxon>Spermatophyta</taxon>
        <taxon>Magnoliopsida</taxon>
        <taxon>eudicotyledons</taxon>
        <taxon>Gunneridae</taxon>
        <taxon>Pentapetalae</taxon>
        <taxon>asterids</taxon>
        <taxon>lamiids</taxon>
        <taxon>Solanales</taxon>
        <taxon>Solanaceae</taxon>
        <taxon>Nicotianoideae</taxon>
        <taxon>Nicotianeae</taxon>
        <taxon>Nicotiana</taxon>
    </lineage>
</organism>
<dbReference type="OMA" id="ASHIHIK"/>
<reference evidence="2" key="1">
    <citation type="submission" date="2016-11" db="EMBL/GenBank/DDBJ databases">
        <title>The genome of Nicotiana attenuata.</title>
        <authorList>
            <person name="Xu S."/>
            <person name="Brockmoeller T."/>
            <person name="Gaquerel E."/>
            <person name="Navarro A."/>
            <person name="Kuhl H."/>
            <person name="Gase K."/>
            <person name="Ling Z."/>
            <person name="Zhou W."/>
            <person name="Kreitzer C."/>
            <person name="Stanke M."/>
            <person name="Tang H."/>
            <person name="Lyons E."/>
            <person name="Pandey P."/>
            <person name="Pandey S.P."/>
            <person name="Timmermann B."/>
            <person name="Baldwin I.T."/>
        </authorList>
    </citation>
    <scope>NUCLEOTIDE SEQUENCE [LARGE SCALE GENOMIC DNA]</scope>
    <source>
        <strain evidence="2">UT</strain>
    </source>
</reference>